<sequence>MLKSLLKVLMLELAKLFTGKVIADPAVIANIEDCLMNRLLFRKFLS</sequence>
<accession>W2US95</accession>
<name>W2US95_9FLAO</name>
<reference evidence="1 2" key="2">
    <citation type="journal article" date="2016" name="Genome Announc.">
        <title>Draft Genome Sequence of Zhouia amylolytica AD3, Isolated from Tidal Flat Sediment.</title>
        <authorList>
            <person name="Jia B."/>
            <person name="Jin H.M."/>
            <person name="Lee H.J."/>
            <person name="Jeon C.O."/>
        </authorList>
    </citation>
    <scope>NUCLEOTIDE SEQUENCE [LARGE SCALE GENOMIC DNA]</scope>
    <source>
        <strain evidence="1 2">AD3</strain>
    </source>
</reference>
<reference evidence="2" key="1">
    <citation type="submission" date="2013-11" db="EMBL/GenBank/DDBJ databases">
        <title>Draft genome sequence from a member of Zhouia, isolated tidal flat.</title>
        <authorList>
            <person name="Jin H."/>
            <person name="Jeon C.O."/>
        </authorList>
    </citation>
    <scope>NUCLEOTIDE SEQUENCE [LARGE SCALE GENOMIC DNA]</scope>
    <source>
        <strain evidence="2">AD3</strain>
    </source>
</reference>
<comment type="caution">
    <text evidence="1">The sequence shown here is derived from an EMBL/GenBank/DDBJ whole genome shotgun (WGS) entry which is preliminary data.</text>
</comment>
<protein>
    <submittedName>
        <fullName evidence="1">Uncharacterized protein</fullName>
    </submittedName>
</protein>
<dbReference type="AlphaFoldDB" id="W2US95"/>
<organism evidence="1 2">
    <name type="scientific">Zhouia amylolytica AD3</name>
    <dbReference type="NCBI Taxonomy" id="1286632"/>
    <lineage>
        <taxon>Bacteria</taxon>
        <taxon>Pseudomonadati</taxon>
        <taxon>Bacteroidota</taxon>
        <taxon>Flavobacteriia</taxon>
        <taxon>Flavobacteriales</taxon>
        <taxon>Flavobacteriaceae</taxon>
        <taxon>Zhouia</taxon>
    </lineage>
</organism>
<proteinExistence type="predicted"/>
<evidence type="ECO:0000313" key="2">
    <source>
        <dbReference type="Proteomes" id="UP000018850"/>
    </source>
</evidence>
<dbReference type="EMBL" id="AYXY01000001">
    <property type="protein sequence ID" value="ETN97045.1"/>
    <property type="molecule type" value="Genomic_DNA"/>
</dbReference>
<keyword evidence="2" id="KW-1185">Reference proteome</keyword>
<dbReference type="Proteomes" id="UP000018850">
    <property type="component" value="Unassembled WGS sequence"/>
</dbReference>
<evidence type="ECO:0000313" key="1">
    <source>
        <dbReference type="EMBL" id="ETN97045.1"/>
    </source>
</evidence>
<gene>
    <name evidence="1" type="ORF">P278_04710</name>
</gene>